<dbReference type="Proteomes" id="UP001216907">
    <property type="component" value="Unassembled WGS sequence"/>
</dbReference>
<comment type="caution">
    <text evidence="3">The sequence shown here is derived from an EMBL/GenBank/DDBJ whole genome shotgun (WGS) entry which is preliminary data.</text>
</comment>
<feature type="chain" id="PRO_5046351217" evidence="2">
    <location>
        <begin position="30"/>
        <end position="453"/>
    </location>
</feature>
<keyword evidence="4" id="KW-1185">Reference proteome</keyword>
<evidence type="ECO:0000256" key="1">
    <source>
        <dbReference type="SAM" id="MobiDB-lite"/>
    </source>
</evidence>
<evidence type="ECO:0000313" key="3">
    <source>
        <dbReference type="EMBL" id="MDG3006269.1"/>
    </source>
</evidence>
<sequence length="453" mass="47046">MPWRRLHLVRALSAAGLVSSLMFLGSPHAAATSSDDAEPTTAPSDASTTETVGLLKAAQAGDLKVSARGQGQDKVRLNIQNTSSKRLNVIVPPGLVASSGVGQGGRGGGGFQSMGLGMLTNRPGSFGQFQGSSAAGLRSMPVAGSETSAVTIPAGETLDVSIPAVCLNYGVATPTSRDAFTLMDVDDFTQDVRVRKALRSLALLGTSQGVAQASMWRICNDVPFEEMASRDSKSLNDYEISLASRFVDAVDAGGSEDLVNPALLTEGRVFLRLQAEGAAIQDDASRLGAKLDGLRLLGLPIQVVSGEEPPSANAPALYVKVALSESQAGEAVGRLQVGYTLVDDQWRPLGKATFRDRSSAAVLDAQSLVRLVEQELVATFVTVKPAKRTVNSTTLRVENRLPFTVSGLTVRAGTSAGSPIVPFDAVGIGPARSALLPIQAGQAQIAGVELNGL</sequence>
<dbReference type="RefSeq" id="WP_277862569.1">
    <property type="nucleotide sequence ID" value="NZ_JARRAG010000002.1"/>
</dbReference>
<accession>A0ABT6FFH2</accession>
<keyword evidence="2" id="KW-0732">Signal</keyword>
<proteinExistence type="predicted"/>
<feature type="signal peptide" evidence="2">
    <location>
        <begin position="1"/>
        <end position="29"/>
    </location>
</feature>
<evidence type="ECO:0000256" key="2">
    <source>
        <dbReference type="SAM" id="SignalP"/>
    </source>
</evidence>
<protein>
    <submittedName>
        <fullName evidence="3">Uncharacterized protein</fullName>
    </submittedName>
</protein>
<feature type="region of interest" description="Disordered" evidence="1">
    <location>
        <begin position="29"/>
        <end position="48"/>
    </location>
</feature>
<name>A0ABT6FFH2_9BACT</name>
<dbReference type="EMBL" id="JARRAG010000002">
    <property type="protein sequence ID" value="MDG3006269.1"/>
    <property type="molecule type" value="Genomic_DNA"/>
</dbReference>
<evidence type="ECO:0000313" key="4">
    <source>
        <dbReference type="Proteomes" id="UP001216907"/>
    </source>
</evidence>
<reference evidence="3 4" key="1">
    <citation type="submission" date="2023-03" db="EMBL/GenBank/DDBJ databases">
        <title>Paludisphaera mucosa sp. nov. a novel planctomycete from northern fen.</title>
        <authorList>
            <person name="Ivanova A."/>
        </authorList>
    </citation>
    <scope>NUCLEOTIDE SEQUENCE [LARGE SCALE GENOMIC DNA]</scope>
    <source>
        <strain evidence="3 4">Pla2</strain>
    </source>
</reference>
<gene>
    <name evidence="3" type="ORF">PZE19_21070</name>
</gene>
<organism evidence="3 4">
    <name type="scientific">Paludisphaera mucosa</name>
    <dbReference type="NCBI Taxonomy" id="3030827"/>
    <lineage>
        <taxon>Bacteria</taxon>
        <taxon>Pseudomonadati</taxon>
        <taxon>Planctomycetota</taxon>
        <taxon>Planctomycetia</taxon>
        <taxon>Isosphaerales</taxon>
        <taxon>Isosphaeraceae</taxon>
        <taxon>Paludisphaera</taxon>
    </lineage>
</organism>